<accession>A0A4P6X003</accession>
<dbReference type="Proteomes" id="UP000293912">
    <property type="component" value="Chromosome"/>
</dbReference>
<proteinExistence type="predicted"/>
<dbReference type="KEGG" id="hpse:HPF_16730"/>
<sequence>MNTLTFPLSVALEAPTRRTVSADPYASGAQTDALLRSGAAYRRERMQAADMITTEEAAELAGTSRVTINAWIKSGRCLGVSHLRRGFKLPRWQFEPFVFPYLQPMSKALGTTDGWPLLAFLESPHPALDGQTPRVALEQGVDAKRVLGLATAEGH</sequence>
<dbReference type="RefSeq" id="WP_066158228.1">
    <property type="nucleotide sequence ID" value="NZ_CP037867.1"/>
</dbReference>
<dbReference type="EMBL" id="CP037867">
    <property type="protein sequence ID" value="QBM29340.1"/>
    <property type="molecule type" value="Genomic_DNA"/>
</dbReference>
<keyword evidence="2" id="KW-1185">Reference proteome</keyword>
<protein>
    <submittedName>
        <fullName evidence="1">Uncharacterized protein</fullName>
    </submittedName>
</protein>
<gene>
    <name evidence="1" type="ORF">HPF_16730</name>
</gene>
<organism evidence="1 2">
    <name type="scientific">Hydrogenophaga pseudoflava</name>
    <name type="common">Pseudomonas carboxydoflava</name>
    <dbReference type="NCBI Taxonomy" id="47421"/>
    <lineage>
        <taxon>Bacteria</taxon>
        <taxon>Pseudomonadati</taxon>
        <taxon>Pseudomonadota</taxon>
        <taxon>Betaproteobacteria</taxon>
        <taxon>Burkholderiales</taxon>
        <taxon>Comamonadaceae</taxon>
        <taxon>Hydrogenophaga</taxon>
    </lineage>
</organism>
<name>A0A4P6X003_HYDPS</name>
<evidence type="ECO:0000313" key="1">
    <source>
        <dbReference type="EMBL" id="QBM29340.1"/>
    </source>
</evidence>
<reference evidence="1 2" key="1">
    <citation type="submission" date="2019-03" db="EMBL/GenBank/DDBJ databases">
        <authorList>
            <person name="Sebastian G."/>
            <person name="Baumann P."/>
            <person name="Ruckert C."/>
            <person name="Kalinowski J."/>
            <person name="Nebel B."/>
            <person name="Takors R."/>
            <person name="Blombach B."/>
        </authorList>
    </citation>
    <scope>NUCLEOTIDE SEQUENCE [LARGE SCALE GENOMIC DNA]</scope>
    <source>
        <strain evidence="1 2">DSM 1084</strain>
    </source>
</reference>
<evidence type="ECO:0000313" key="2">
    <source>
        <dbReference type="Proteomes" id="UP000293912"/>
    </source>
</evidence>
<dbReference type="AlphaFoldDB" id="A0A4P6X003"/>